<feature type="signal peptide" evidence="1">
    <location>
        <begin position="1"/>
        <end position="20"/>
    </location>
</feature>
<dbReference type="Proteomes" id="UP000800040">
    <property type="component" value="Unassembled WGS sequence"/>
</dbReference>
<evidence type="ECO:0000256" key="1">
    <source>
        <dbReference type="SAM" id="SignalP"/>
    </source>
</evidence>
<name>A0A6A5K2P0_9PLEO</name>
<reference evidence="2" key="1">
    <citation type="submission" date="2020-01" db="EMBL/GenBank/DDBJ databases">
        <authorList>
            <consortium name="DOE Joint Genome Institute"/>
            <person name="Haridas S."/>
            <person name="Albert R."/>
            <person name="Binder M."/>
            <person name="Bloem J."/>
            <person name="Labutti K."/>
            <person name="Salamov A."/>
            <person name="Andreopoulos B."/>
            <person name="Baker S.E."/>
            <person name="Barry K."/>
            <person name="Bills G."/>
            <person name="Bluhm B.H."/>
            <person name="Cannon C."/>
            <person name="Castanera R."/>
            <person name="Culley D.E."/>
            <person name="Daum C."/>
            <person name="Ezra D."/>
            <person name="Gonzalez J.B."/>
            <person name="Henrissat B."/>
            <person name="Kuo A."/>
            <person name="Liang C."/>
            <person name="Lipzen A."/>
            <person name="Lutzoni F."/>
            <person name="Magnuson J."/>
            <person name="Mondo S."/>
            <person name="Nolan M."/>
            <person name="Ohm R."/>
            <person name="Pangilinan J."/>
            <person name="Park H.-J."/>
            <person name="Ramirez L."/>
            <person name="Alfaro M."/>
            <person name="Sun H."/>
            <person name="Tritt A."/>
            <person name="Yoshinaga Y."/>
            <person name="Zwiers L.-H."/>
            <person name="Turgeon B.G."/>
            <person name="Goodwin S.B."/>
            <person name="Spatafora J.W."/>
            <person name="Crous P.W."/>
            <person name="Grigoriev I.V."/>
        </authorList>
    </citation>
    <scope>NUCLEOTIDE SEQUENCE</scope>
    <source>
        <strain evidence="2">P77</strain>
    </source>
</reference>
<feature type="chain" id="PRO_5025570424" description="Ecp2 effector protein domain-containing protein" evidence="1">
    <location>
        <begin position="21"/>
        <end position="157"/>
    </location>
</feature>
<gene>
    <name evidence="2" type="ORF">BDW02DRAFT_652036</name>
</gene>
<organism evidence="2 3">
    <name type="scientific">Decorospora gaudefroyi</name>
    <dbReference type="NCBI Taxonomy" id="184978"/>
    <lineage>
        <taxon>Eukaryota</taxon>
        <taxon>Fungi</taxon>
        <taxon>Dikarya</taxon>
        <taxon>Ascomycota</taxon>
        <taxon>Pezizomycotina</taxon>
        <taxon>Dothideomycetes</taxon>
        <taxon>Pleosporomycetidae</taxon>
        <taxon>Pleosporales</taxon>
        <taxon>Pleosporineae</taxon>
        <taxon>Pleosporaceae</taxon>
        <taxon>Decorospora</taxon>
    </lineage>
</organism>
<dbReference type="EMBL" id="ML975542">
    <property type="protein sequence ID" value="KAF1828482.1"/>
    <property type="molecule type" value="Genomic_DNA"/>
</dbReference>
<proteinExistence type="predicted"/>
<sequence length="157" mass="16727">MHFQKGLALSVLIATSPVLADWGSHDHAIATYSCSIQCGSLMPIFHRDEVIDWLRQIHEYPCDKHESLYGDGSLGYTTWAPNPDVDCTIVGPRTPEGGYERWKAAMADPSFHWGAPGGTRAGRVTIYSPSGIQLGNLAWSGACLGIGPGGPVGGSCV</sequence>
<evidence type="ECO:0000313" key="2">
    <source>
        <dbReference type="EMBL" id="KAF1828482.1"/>
    </source>
</evidence>
<keyword evidence="3" id="KW-1185">Reference proteome</keyword>
<evidence type="ECO:0000313" key="3">
    <source>
        <dbReference type="Proteomes" id="UP000800040"/>
    </source>
</evidence>
<accession>A0A6A5K2P0</accession>
<dbReference type="AlphaFoldDB" id="A0A6A5K2P0"/>
<evidence type="ECO:0008006" key="4">
    <source>
        <dbReference type="Google" id="ProtNLM"/>
    </source>
</evidence>
<keyword evidence="1" id="KW-0732">Signal</keyword>
<protein>
    <recommendedName>
        <fullName evidence="4">Ecp2 effector protein domain-containing protein</fullName>
    </recommendedName>
</protein>